<gene>
    <name evidence="8" type="ORF">EHS13_20865</name>
</gene>
<evidence type="ECO:0000256" key="1">
    <source>
        <dbReference type="ARBA" id="ARBA00004651"/>
    </source>
</evidence>
<feature type="transmembrane region" description="Helical" evidence="6">
    <location>
        <begin position="49"/>
        <end position="72"/>
    </location>
</feature>
<keyword evidence="5 6" id="KW-0472">Membrane</keyword>
<dbReference type="InterPro" id="IPR020846">
    <property type="entry name" value="MFS_dom"/>
</dbReference>
<dbReference type="EMBL" id="CP034235">
    <property type="protein sequence ID" value="QGQ97163.1"/>
    <property type="molecule type" value="Genomic_DNA"/>
</dbReference>
<keyword evidence="3 6" id="KW-0812">Transmembrane</keyword>
<dbReference type="AlphaFoldDB" id="A0A6B8RNQ0"/>
<dbReference type="InterPro" id="IPR036259">
    <property type="entry name" value="MFS_trans_sf"/>
</dbReference>
<feature type="domain" description="Major facilitator superfamily (MFS) profile" evidence="7">
    <location>
        <begin position="45"/>
        <end position="433"/>
    </location>
</feature>
<dbReference type="GO" id="GO:0005886">
    <property type="term" value="C:plasma membrane"/>
    <property type="evidence" value="ECO:0007669"/>
    <property type="project" value="UniProtKB-SubCell"/>
</dbReference>
<evidence type="ECO:0000256" key="2">
    <source>
        <dbReference type="ARBA" id="ARBA00022448"/>
    </source>
</evidence>
<keyword evidence="9" id="KW-1185">Reference proteome</keyword>
<dbReference type="Proteomes" id="UP000426246">
    <property type="component" value="Chromosome"/>
</dbReference>
<dbReference type="PANTHER" id="PTHR23520:SF5">
    <property type="entry name" value="TRANSPORTER, PUTATIVE (AFU_ORTHOLOGUE AFUA_3G04000)-RELATED"/>
    <property type="match status" value="1"/>
</dbReference>
<sequence>MHFESFKLTKGWFWYILTKCFNQCKERNIATMHNYIQELRGLSSGVRRFIISEILLGTGIGLYTLVLNLHLLDLGINETEIGRLSSIGALIMGLIGIPSGLLANYWGRKRMLVCGLVLMGISYLCFGLGTKLWVFYTAQTLQSFGVTLLVTSEIQLLFRYCKSKKEETQSFSLLFAIFTLFTGFGTLIGGILPQWLGGSTTIYQSSLLVAAGVLLLNALLRAVWLPKEPVWISPLINETKDPLIPINKSPKNHSILILSIFILLSGFAFGWIANFINIIVKFRMNWSDEWVSFALTINGLFLFAGSLIMPYMFTRFGIAKSFLAVYMVNILAAFSLYMVLPNPIFIGILFMRSGVFTLLNNMTESQSMSAVTEEKRNLFAGMRSVFRSLGFAASTYLTGLILTQKNYTLPFLLTSLVILINFSFFWIWVRPLLKKNKV</sequence>
<evidence type="ECO:0000256" key="4">
    <source>
        <dbReference type="ARBA" id="ARBA00022989"/>
    </source>
</evidence>
<feature type="transmembrane region" description="Helical" evidence="6">
    <location>
        <begin position="255"/>
        <end position="278"/>
    </location>
</feature>
<organism evidence="8 9">
    <name type="scientific">Paenibacillus psychroresistens</name>
    <dbReference type="NCBI Taxonomy" id="1778678"/>
    <lineage>
        <taxon>Bacteria</taxon>
        <taxon>Bacillati</taxon>
        <taxon>Bacillota</taxon>
        <taxon>Bacilli</taxon>
        <taxon>Bacillales</taxon>
        <taxon>Paenibacillaceae</taxon>
        <taxon>Paenibacillus</taxon>
    </lineage>
</organism>
<evidence type="ECO:0000313" key="9">
    <source>
        <dbReference type="Proteomes" id="UP000426246"/>
    </source>
</evidence>
<dbReference type="Pfam" id="PF07690">
    <property type="entry name" value="MFS_1"/>
    <property type="match status" value="1"/>
</dbReference>
<dbReference type="PANTHER" id="PTHR23520">
    <property type="entry name" value="TRANSPORTER, PUTATIVE (AFU_ORTHOLOGUE AFUA_3G04000)-RELATED"/>
    <property type="match status" value="1"/>
</dbReference>
<dbReference type="GO" id="GO:0022857">
    <property type="term" value="F:transmembrane transporter activity"/>
    <property type="evidence" value="ECO:0007669"/>
    <property type="project" value="InterPro"/>
</dbReference>
<evidence type="ECO:0000256" key="6">
    <source>
        <dbReference type="SAM" id="Phobius"/>
    </source>
</evidence>
<reference evidence="9" key="1">
    <citation type="submission" date="2018-11" db="EMBL/GenBank/DDBJ databases">
        <title>Complete genome sequence of Paenibacillus sp. ML311-T8.</title>
        <authorList>
            <person name="Nam Y.-D."/>
            <person name="Kang J."/>
            <person name="Chung W.-H."/>
            <person name="Park Y.S."/>
        </authorList>
    </citation>
    <scope>NUCLEOTIDE SEQUENCE [LARGE SCALE GENOMIC DNA]</scope>
    <source>
        <strain evidence="9">ML311-T8</strain>
    </source>
</reference>
<proteinExistence type="predicted"/>
<dbReference type="SUPFAM" id="SSF103473">
    <property type="entry name" value="MFS general substrate transporter"/>
    <property type="match status" value="1"/>
</dbReference>
<feature type="transmembrane region" description="Helical" evidence="6">
    <location>
        <begin position="84"/>
        <end position="105"/>
    </location>
</feature>
<feature type="transmembrane region" description="Helical" evidence="6">
    <location>
        <begin position="112"/>
        <end position="135"/>
    </location>
</feature>
<feature type="transmembrane region" description="Helical" evidence="6">
    <location>
        <begin position="409"/>
        <end position="429"/>
    </location>
</feature>
<dbReference type="PROSITE" id="PS50850">
    <property type="entry name" value="MFS"/>
    <property type="match status" value="1"/>
</dbReference>
<feature type="transmembrane region" description="Helical" evidence="6">
    <location>
        <begin position="290"/>
        <end position="309"/>
    </location>
</feature>
<keyword evidence="4 6" id="KW-1133">Transmembrane helix</keyword>
<dbReference type="KEGG" id="ppsc:EHS13_20865"/>
<evidence type="ECO:0000256" key="5">
    <source>
        <dbReference type="ARBA" id="ARBA00023136"/>
    </source>
</evidence>
<comment type="subcellular location">
    <subcellularLocation>
        <location evidence="1">Cell membrane</location>
        <topology evidence="1">Multi-pass membrane protein</topology>
    </subcellularLocation>
</comment>
<dbReference type="Gene3D" id="1.20.1250.20">
    <property type="entry name" value="MFS general substrate transporter like domains"/>
    <property type="match status" value="2"/>
</dbReference>
<evidence type="ECO:0000256" key="3">
    <source>
        <dbReference type="ARBA" id="ARBA00022692"/>
    </source>
</evidence>
<feature type="transmembrane region" description="Helical" evidence="6">
    <location>
        <begin position="384"/>
        <end position="403"/>
    </location>
</feature>
<keyword evidence="2" id="KW-0813">Transport</keyword>
<evidence type="ECO:0000259" key="7">
    <source>
        <dbReference type="PROSITE" id="PS50850"/>
    </source>
</evidence>
<evidence type="ECO:0000313" key="8">
    <source>
        <dbReference type="EMBL" id="QGQ97163.1"/>
    </source>
</evidence>
<feature type="transmembrane region" description="Helical" evidence="6">
    <location>
        <begin position="173"/>
        <end position="196"/>
    </location>
</feature>
<protein>
    <submittedName>
        <fullName evidence="8">MFS transporter</fullName>
    </submittedName>
</protein>
<accession>A0A6B8RNQ0</accession>
<feature type="transmembrane region" description="Helical" evidence="6">
    <location>
        <begin position="202"/>
        <end position="220"/>
    </location>
</feature>
<dbReference type="InterPro" id="IPR011701">
    <property type="entry name" value="MFS"/>
</dbReference>
<name>A0A6B8RNQ0_9BACL</name>